<evidence type="ECO:0000256" key="2">
    <source>
        <dbReference type="PROSITE-ProRule" id="PRU00169"/>
    </source>
</evidence>
<dbReference type="PROSITE" id="PS50110">
    <property type="entry name" value="RESPONSE_REGULATORY"/>
    <property type="match status" value="1"/>
</dbReference>
<dbReference type="GO" id="GO:0000160">
    <property type="term" value="P:phosphorelay signal transduction system"/>
    <property type="evidence" value="ECO:0007669"/>
    <property type="project" value="InterPro"/>
</dbReference>
<dbReference type="CDD" id="cd00156">
    <property type="entry name" value="REC"/>
    <property type="match status" value="1"/>
</dbReference>
<dbReference type="InterPro" id="IPR007381">
    <property type="entry name" value="CheF1/F2"/>
</dbReference>
<dbReference type="SMART" id="SM00448">
    <property type="entry name" value="REC"/>
    <property type="match status" value="1"/>
</dbReference>
<dbReference type="Pfam" id="PF00072">
    <property type="entry name" value="Response_reg"/>
    <property type="match status" value="1"/>
</dbReference>
<dbReference type="Proteomes" id="UP001139494">
    <property type="component" value="Unassembled WGS sequence"/>
</dbReference>
<feature type="domain" description="Response regulatory" evidence="3">
    <location>
        <begin position="195"/>
        <end position="316"/>
    </location>
</feature>
<dbReference type="PANTHER" id="PTHR44591:SF3">
    <property type="entry name" value="RESPONSE REGULATORY DOMAIN-CONTAINING PROTEIN"/>
    <property type="match status" value="1"/>
</dbReference>
<keyword evidence="1 2" id="KW-0597">Phosphoprotein</keyword>
<dbReference type="InterPro" id="IPR011006">
    <property type="entry name" value="CheY-like_superfamily"/>
</dbReference>
<organism evidence="4 5">
    <name type="scientific">Natronomonas aquatica</name>
    <dbReference type="NCBI Taxonomy" id="2841590"/>
    <lineage>
        <taxon>Archaea</taxon>
        <taxon>Methanobacteriati</taxon>
        <taxon>Methanobacteriota</taxon>
        <taxon>Stenosarchaea group</taxon>
        <taxon>Halobacteria</taxon>
        <taxon>Halobacteriales</taxon>
        <taxon>Natronomonadaceae</taxon>
        <taxon>Natronomonas</taxon>
    </lineage>
</organism>
<dbReference type="InterPro" id="IPR001789">
    <property type="entry name" value="Sig_transdc_resp-reg_receiver"/>
</dbReference>
<dbReference type="Gene3D" id="3.40.50.2300">
    <property type="match status" value="1"/>
</dbReference>
<feature type="modified residue" description="4-aspartylphosphate" evidence="2">
    <location>
        <position position="251"/>
    </location>
</feature>
<dbReference type="AlphaFoldDB" id="A0A9R1CUW1"/>
<dbReference type="GO" id="GO:0006935">
    <property type="term" value="P:chemotaxis"/>
    <property type="evidence" value="ECO:0007669"/>
    <property type="project" value="InterPro"/>
</dbReference>
<sequence>MSDERIGVAIDGTKRTIEFSSIFDIVQGVSRLRKAGSTETVTLAFWGDNQRETISISTDVEVLVKFQKVLYRKLLDGIEVVATYRSRTGEEKRERHTYQLSVTSSQIRLRSTETDHQISIRRDGVTKFKTPSNSPTDGDQEPAAVIYSDTGNCISKTTVCMPSFRALNLFGRYLRADLLSTDEIGTTTGSKDTIEVLLVDDDPHDLEMAEVFLKEQSDRFSFTSVSSASEGLDALNQLNNSAEFFDCIVSDYQMPGTDGLEFLTEIRERYPNVPFILYTGQGSKKVIKQAILDDVTDYVEKGVGREQYQILSERIRKAVR</sequence>
<dbReference type="InterPro" id="IPR050595">
    <property type="entry name" value="Bact_response_regulator"/>
</dbReference>
<protein>
    <submittedName>
        <fullName evidence="4">Response regulator</fullName>
    </submittedName>
</protein>
<name>A0A9R1CUW1_9EURY</name>
<dbReference type="Pfam" id="PF04283">
    <property type="entry name" value="CheF-arch"/>
    <property type="match status" value="1"/>
</dbReference>
<reference evidence="4" key="1">
    <citation type="journal article" date="2023" name="Front. Microbiol.">
        <title>Genomic-based phylogenetic and metabolic analyses of the genus Natronomonas, and description of Natronomonas aquatica sp. nov.</title>
        <authorList>
            <person name="Garcia-Roldan A."/>
            <person name="Duran-Viseras A."/>
            <person name="de la Haba R.R."/>
            <person name="Corral P."/>
            <person name="Sanchez-Porro C."/>
            <person name="Ventosa A."/>
        </authorList>
    </citation>
    <scope>NUCLEOTIDE SEQUENCE</scope>
    <source>
        <strain evidence="4">F2-12</strain>
    </source>
</reference>
<dbReference type="SUPFAM" id="SSF52172">
    <property type="entry name" value="CheY-like"/>
    <property type="match status" value="1"/>
</dbReference>
<accession>A0A9R1CUW1</accession>
<evidence type="ECO:0000313" key="5">
    <source>
        <dbReference type="Proteomes" id="UP001139494"/>
    </source>
</evidence>
<evidence type="ECO:0000259" key="3">
    <source>
        <dbReference type="PROSITE" id="PS50110"/>
    </source>
</evidence>
<evidence type="ECO:0000256" key="1">
    <source>
        <dbReference type="ARBA" id="ARBA00022553"/>
    </source>
</evidence>
<keyword evidence="5" id="KW-1185">Reference proteome</keyword>
<dbReference type="PANTHER" id="PTHR44591">
    <property type="entry name" value="STRESS RESPONSE REGULATOR PROTEIN 1"/>
    <property type="match status" value="1"/>
</dbReference>
<gene>
    <name evidence="4" type="ORF">KM295_12055</name>
</gene>
<evidence type="ECO:0000313" key="4">
    <source>
        <dbReference type="EMBL" id="MCQ4334197.1"/>
    </source>
</evidence>
<proteinExistence type="predicted"/>
<comment type="caution">
    <text evidence="4">The sequence shown here is derived from an EMBL/GenBank/DDBJ whole genome shotgun (WGS) entry which is preliminary data.</text>
</comment>
<dbReference type="EMBL" id="JAHLKM010000018">
    <property type="protein sequence ID" value="MCQ4334197.1"/>
    <property type="molecule type" value="Genomic_DNA"/>
</dbReference>